<accession>A0A1G8GPK4</accession>
<dbReference type="EMBL" id="FNDK01000016">
    <property type="protein sequence ID" value="SDH96345.1"/>
    <property type="molecule type" value="Genomic_DNA"/>
</dbReference>
<dbReference type="InterPro" id="IPR036680">
    <property type="entry name" value="SPOR-like_sf"/>
</dbReference>
<feature type="compositionally biased region" description="Basic and acidic residues" evidence="1">
    <location>
        <begin position="17"/>
        <end position="36"/>
    </location>
</feature>
<keyword evidence="2" id="KW-0812">Transmembrane</keyword>
<proteinExistence type="predicted"/>
<dbReference type="GO" id="GO:0042834">
    <property type="term" value="F:peptidoglycan binding"/>
    <property type="evidence" value="ECO:0007669"/>
    <property type="project" value="InterPro"/>
</dbReference>
<feature type="transmembrane region" description="Helical" evidence="2">
    <location>
        <begin position="97"/>
        <end position="121"/>
    </location>
</feature>
<evidence type="ECO:0000256" key="1">
    <source>
        <dbReference type="SAM" id="MobiDB-lite"/>
    </source>
</evidence>
<keyword evidence="2" id="KW-0472">Membrane</keyword>
<organism evidence="3 4">
    <name type="scientific">Alteribacillus persepolensis</name>
    <dbReference type="NCBI Taxonomy" id="568899"/>
    <lineage>
        <taxon>Bacteria</taxon>
        <taxon>Bacillati</taxon>
        <taxon>Bacillota</taxon>
        <taxon>Bacilli</taxon>
        <taxon>Bacillales</taxon>
        <taxon>Bacillaceae</taxon>
        <taxon>Alteribacillus</taxon>
    </lineage>
</organism>
<sequence>MKEDKPKVSIKMNGKTIEVEKEEPSKENERVEEPLRAQDIPVADWKEKRVAEEEQAASYSNEDMPKRPSIPYKKIRKKANLPRKSYYHRKKQRTYPLYFISITAGAIALGLLFGMVMLQLFSEDRSSPTNAAFNMEDDPPITADFPDSTALHVLQAGAFTQKEKGVEMQENLHAKGYPAVLTHDGDYYYLFSGVSFQQGALEEVKQFYDQEGLEVYEKSRTIPEPEEREDNTDTYANLQASKEVLTDVMTAVLGQEAPNEGLLQRIDEYLAQTESWEEDNIYGQLRQAIADIKEEWTESEQANSALYELLIESSLYYEEAVYHHNETDDQVNTGNEEE</sequence>
<feature type="region of interest" description="Disordered" evidence="1">
    <location>
        <begin position="1"/>
        <end position="69"/>
    </location>
</feature>
<evidence type="ECO:0000313" key="3">
    <source>
        <dbReference type="EMBL" id="SDH96345.1"/>
    </source>
</evidence>
<dbReference type="SUPFAM" id="SSF110997">
    <property type="entry name" value="Sporulation related repeat"/>
    <property type="match status" value="1"/>
</dbReference>
<dbReference type="Proteomes" id="UP000199163">
    <property type="component" value="Unassembled WGS sequence"/>
</dbReference>
<evidence type="ECO:0008006" key="5">
    <source>
        <dbReference type="Google" id="ProtNLM"/>
    </source>
</evidence>
<keyword evidence="2" id="KW-1133">Transmembrane helix</keyword>
<reference evidence="3 4" key="1">
    <citation type="submission" date="2016-10" db="EMBL/GenBank/DDBJ databases">
        <authorList>
            <person name="de Groot N.N."/>
        </authorList>
    </citation>
    <scope>NUCLEOTIDE SEQUENCE [LARGE SCALE GENOMIC DNA]</scope>
    <source>
        <strain evidence="3 4">DSM 21632</strain>
    </source>
</reference>
<protein>
    <recommendedName>
        <fullName evidence="5">SPOR domain-containing protein</fullName>
    </recommendedName>
</protein>
<name>A0A1G8GPK4_9BACI</name>
<dbReference type="OrthoDB" id="2862853at2"/>
<dbReference type="STRING" id="568899.SAMN05192534_11670"/>
<gene>
    <name evidence="3" type="ORF">SAMN05192534_11670</name>
</gene>
<evidence type="ECO:0000256" key="2">
    <source>
        <dbReference type="SAM" id="Phobius"/>
    </source>
</evidence>
<dbReference type="AlphaFoldDB" id="A0A1G8GPK4"/>
<keyword evidence="4" id="KW-1185">Reference proteome</keyword>
<dbReference type="RefSeq" id="WP_091274565.1">
    <property type="nucleotide sequence ID" value="NZ_FNDK01000016.1"/>
</dbReference>
<evidence type="ECO:0000313" key="4">
    <source>
        <dbReference type="Proteomes" id="UP000199163"/>
    </source>
</evidence>